<keyword evidence="3" id="KW-0812">Transmembrane</keyword>
<evidence type="ECO:0000256" key="2">
    <source>
        <dbReference type="SAM" id="MobiDB-lite"/>
    </source>
</evidence>
<keyword evidence="5" id="KW-1185">Reference proteome</keyword>
<evidence type="ECO:0000256" key="1">
    <source>
        <dbReference type="SAM" id="Coils"/>
    </source>
</evidence>
<dbReference type="OrthoDB" id="5142286at2759"/>
<proteinExistence type="predicted"/>
<accession>A0A9N9ZHD4</accession>
<evidence type="ECO:0000256" key="3">
    <source>
        <dbReference type="SAM" id="Phobius"/>
    </source>
</evidence>
<feature type="compositionally biased region" description="Basic and acidic residues" evidence="2">
    <location>
        <begin position="97"/>
        <end position="108"/>
    </location>
</feature>
<keyword evidence="1" id="KW-0175">Coiled coil</keyword>
<name>A0A9N9ZHD4_9HYPO</name>
<feature type="transmembrane region" description="Helical" evidence="3">
    <location>
        <begin position="440"/>
        <end position="459"/>
    </location>
</feature>
<keyword evidence="3" id="KW-0472">Membrane</keyword>
<feature type="transmembrane region" description="Helical" evidence="3">
    <location>
        <begin position="414"/>
        <end position="434"/>
    </location>
</feature>
<feature type="region of interest" description="Disordered" evidence="2">
    <location>
        <begin position="76"/>
        <end position="133"/>
    </location>
</feature>
<reference evidence="4" key="1">
    <citation type="submission" date="2021-10" db="EMBL/GenBank/DDBJ databases">
        <authorList>
            <person name="Piombo E."/>
        </authorList>
    </citation>
    <scope>NUCLEOTIDE SEQUENCE</scope>
</reference>
<dbReference type="AlphaFoldDB" id="A0A9N9ZHD4"/>
<sequence length="467" mass="53074">MSPVAPPAQAVIRRGTVSGAGNEETDSTRRLNQQRALDFQWLLQALNSLPVTISQPTNPSLLPQFRSQWNLPPPRNSARVVELPSTTPPPVSPPKATESRFARLHSDDSSSSSGSIYIPPAIASPPRGKSQEELDRDAYDHFIDDVKRLLDPLMSEEEGLADEDWTIYDEGSVFLCWGSATNCRVLSVKHFQRHMDHELFWKKLHHAWYQARGEWRRKIPWYGIRDVKMVDIRLAGPVPDCADQFHGVFQLIDSEIQREKDKLKQKIKKFQDIEAKAARERLKNDFDDDRDEYDFYDYDYDDWGKCAYDAKLGRTLHGEECIAELSQYQEDCTDGDYPESENRLNGLMMESLRTSLFQNPQMAVFHKLSNSEIVHYKSMVRRQVQGNPYRGLGQMVFRGLLIEDGWAFDGGMGVLCMPLAGVAALLIVFLAWLAYRDWAIAWNVGSCLVPLLIGLASALPQAKAPRA</sequence>
<gene>
    <name evidence="4" type="ORF">CSOL1703_00017758</name>
</gene>
<keyword evidence="3" id="KW-1133">Transmembrane helix</keyword>
<feature type="region of interest" description="Disordered" evidence="2">
    <location>
        <begin position="1"/>
        <end position="30"/>
    </location>
</feature>
<protein>
    <submittedName>
        <fullName evidence="4">Uncharacterized protein</fullName>
    </submittedName>
</protein>
<dbReference type="EMBL" id="CABFOC020000058">
    <property type="protein sequence ID" value="CAH0055654.1"/>
    <property type="molecule type" value="Genomic_DNA"/>
</dbReference>
<feature type="compositionally biased region" description="Low complexity" evidence="2">
    <location>
        <begin position="109"/>
        <end position="126"/>
    </location>
</feature>
<organism evidence="4 5">
    <name type="scientific">Clonostachys solani</name>
    <dbReference type="NCBI Taxonomy" id="160281"/>
    <lineage>
        <taxon>Eukaryota</taxon>
        <taxon>Fungi</taxon>
        <taxon>Dikarya</taxon>
        <taxon>Ascomycota</taxon>
        <taxon>Pezizomycotina</taxon>
        <taxon>Sordariomycetes</taxon>
        <taxon>Hypocreomycetidae</taxon>
        <taxon>Hypocreales</taxon>
        <taxon>Bionectriaceae</taxon>
        <taxon>Clonostachys</taxon>
    </lineage>
</organism>
<evidence type="ECO:0000313" key="5">
    <source>
        <dbReference type="Proteomes" id="UP000775872"/>
    </source>
</evidence>
<feature type="coiled-coil region" evidence="1">
    <location>
        <begin position="253"/>
        <end position="280"/>
    </location>
</feature>
<evidence type="ECO:0000313" key="4">
    <source>
        <dbReference type="EMBL" id="CAH0055654.1"/>
    </source>
</evidence>
<comment type="caution">
    <text evidence="4">The sequence shown here is derived from an EMBL/GenBank/DDBJ whole genome shotgun (WGS) entry which is preliminary data.</text>
</comment>
<dbReference type="Proteomes" id="UP000775872">
    <property type="component" value="Unassembled WGS sequence"/>
</dbReference>